<accession>A0A917BN40</accession>
<dbReference type="PANTHER" id="PTHR42732:SF2">
    <property type="entry name" value="BETA-MANNOSIDASE"/>
    <property type="match status" value="1"/>
</dbReference>
<keyword evidence="3 9" id="KW-0378">Hydrolase</keyword>
<evidence type="ECO:0000256" key="5">
    <source>
        <dbReference type="ARBA" id="ARBA00023295"/>
    </source>
</evidence>
<evidence type="ECO:0000256" key="3">
    <source>
        <dbReference type="ARBA" id="ARBA00022801"/>
    </source>
</evidence>
<dbReference type="SUPFAM" id="SSF51445">
    <property type="entry name" value="(Trans)glycosidases"/>
    <property type="match status" value="1"/>
</dbReference>
<reference evidence="9" key="2">
    <citation type="submission" date="2020-09" db="EMBL/GenBank/DDBJ databases">
        <authorList>
            <person name="Sun Q."/>
            <person name="Zhou Y."/>
        </authorList>
    </citation>
    <scope>NUCLEOTIDE SEQUENCE</scope>
    <source>
        <strain evidence="9">CGMCC 1.16067</strain>
    </source>
</reference>
<evidence type="ECO:0000256" key="1">
    <source>
        <dbReference type="ARBA" id="ARBA00007401"/>
    </source>
</evidence>
<dbReference type="PANTHER" id="PTHR42732">
    <property type="entry name" value="BETA-GALACTOSIDASE"/>
    <property type="match status" value="1"/>
</dbReference>
<evidence type="ECO:0000259" key="8">
    <source>
        <dbReference type="SMART" id="SM00560"/>
    </source>
</evidence>
<comment type="similarity">
    <text evidence="1">Belongs to the glycosyl hydrolase 2 family.</text>
</comment>
<keyword evidence="4" id="KW-1015">Disulfide bond</keyword>
<protein>
    <submittedName>
        <fullName evidence="9">Glycoside hydrolase</fullName>
    </submittedName>
</protein>
<feature type="region of interest" description="Disordered" evidence="6">
    <location>
        <begin position="32"/>
        <end position="68"/>
    </location>
</feature>
<dbReference type="Pfam" id="PF02837">
    <property type="entry name" value="Glyco_hydro_2_N"/>
    <property type="match status" value="1"/>
</dbReference>
<feature type="chain" id="PRO_5037967257" evidence="7">
    <location>
        <begin position="36"/>
        <end position="844"/>
    </location>
</feature>
<feature type="domain" description="LamG-like jellyroll fold" evidence="8">
    <location>
        <begin position="706"/>
        <end position="838"/>
    </location>
</feature>
<dbReference type="Pfam" id="PF13385">
    <property type="entry name" value="Laminin_G_3"/>
    <property type="match status" value="1"/>
</dbReference>
<keyword evidence="2 7" id="KW-0732">Signal</keyword>
<dbReference type="InterPro" id="IPR017853">
    <property type="entry name" value="GH"/>
</dbReference>
<dbReference type="PROSITE" id="PS51318">
    <property type="entry name" value="TAT"/>
    <property type="match status" value="1"/>
</dbReference>
<dbReference type="InterPro" id="IPR013320">
    <property type="entry name" value="ConA-like_dom_sf"/>
</dbReference>
<dbReference type="InterPro" id="IPR008979">
    <property type="entry name" value="Galactose-bd-like_sf"/>
</dbReference>
<dbReference type="Gene3D" id="2.60.120.200">
    <property type="match status" value="1"/>
</dbReference>
<dbReference type="InterPro" id="IPR006311">
    <property type="entry name" value="TAT_signal"/>
</dbReference>
<proteinExistence type="inferred from homology"/>
<dbReference type="GO" id="GO:0005975">
    <property type="term" value="P:carbohydrate metabolic process"/>
    <property type="evidence" value="ECO:0007669"/>
    <property type="project" value="InterPro"/>
</dbReference>
<gene>
    <name evidence="9" type="ORF">GCM10011519_26550</name>
</gene>
<dbReference type="SUPFAM" id="SSF49303">
    <property type="entry name" value="beta-Galactosidase/glucuronidase domain"/>
    <property type="match status" value="1"/>
</dbReference>
<dbReference type="InterPro" id="IPR006102">
    <property type="entry name" value="Ig-like_GH2"/>
</dbReference>
<dbReference type="Gene3D" id="2.60.40.10">
    <property type="entry name" value="Immunoglobulins"/>
    <property type="match status" value="1"/>
</dbReference>
<dbReference type="InterPro" id="IPR013783">
    <property type="entry name" value="Ig-like_fold"/>
</dbReference>
<evidence type="ECO:0000313" key="10">
    <source>
        <dbReference type="Proteomes" id="UP000649179"/>
    </source>
</evidence>
<dbReference type="SUPFAM" id="SSF49785">
    <property type="entry name" value="Galactose-binding domain-like"/>
    <property type="match status" value="1"/>
</dbReference>
<dbReference type="GO" id="GO:0004553">
    <property type="term" value="F:hydrolase activity, hydrolyzing O-glycosyl compounds"/>
    <property type="evidence" value="ECO:0007669"/>
    <property type="project" value="InterPro"/>
</dbReference>
<name>A0A917BN40_9ACTN</name>
<feature type="signal peptide" evidence="7">
    <location>
        <begin position="1"/>
        <end position="35"/>
    </location>
</feature>
<dbReference type="SUPFAM" id="SSF49899">
    <property type="entry name" value="Concanavalin A-like lectins/glucanases"/>
    <property type="match status" value="1"/>
</dbReference>
<dbReference type="SMART" id="SM00560">
    <property type="entry name" value="LamGL"/>
    <property type="match status" value="1"/>
</dbReference>
<dbReference type="InterPro" id="IPR036156">
    <property type="entry name" value="Beta-gal/glucu_dom_sf"/>
</dbReference>
<dbReference type="AlphaFoldDB" id="A0A917BN40"/>
<evidence type="ECO:0000313" key="9">
    <source>
        <dbReference type="EMBL" id="GGF51220.1"/>
    </source>
</evidence>
<evidence type="ECO:0000256" key="2">
    <source>
        <dbReference type="ARBA" id="ARBA00022729"/>
    </source>
</evidence>
<dbReference type="Proteomes" id="UP000649179">
    <property type="component" value="Unassembled WGS sequence"/>
</dbReference>
<dbReference type="Gene3D" id="2.60.120.260">
    <property type="entry name" value="Galactose-binding domain-like"/>
    <property type="match status" value="1"/>
</dbReference>
<dbReference type="Pfam" id="PF00703">
    <property type="entry name" value="Glyco_hydro_2"/>
    <property type="match status" value="1"/>
</dbReference>
<evidence type="ECO:0000256" key="7">
    <source>
        <dbReference type="SAM" id="SignalP"/>
    </source>
</evidence>
<dbReference type="InterPro" id="IPR006558">
    <property type="entry name" value="LamG-like"/>
</dbReference>
<keyword evidence="5" id="KW-0326">Glycosidase</keyword>
<organism evidence="9 10">
    <name type="scientific">Marmoricola endophyticus</name>
    <dbReference type="NCBI Taxonomy" id="2040280"/>
    <lineage>
        <taxon>Bacteria</taxon>
        <taxon>Bacillati</taxon>
        <taxon>Actinomycetota</taxon>
        <taxon>Actinomycetes</taxon>
        <taxon>Propionibacteriales</taxon>
        <taxon>Nocardioidaceae</taxon>
        <taxon>Marmoricola</taxon>
    </lineage>
</organism>
<sequence length="844" mass="90604">MHLSAPRRGRRRWTGVAAAVAVVLSAGLGATQAPATGAAPDRAAKADLTPKTPPLTTPWTKDVSADNALPEYPRPQMTRSAWQNLNGEWQFAAAASAATRPDFGQDLGERVLVPYPIESALSGIQRHEDHMIYRRTFEVPASWRTNAANRLLLHFGAVDYQARVWVNGQQVATHKGGYEAFSADVTDALTRSGPQELVVAVTDYTDPKQQPVGKQRVRAIDSPGGIEYVPASGIWQTVWMEPVRTAHVEQVVATTQQNRQGFNVRVNTAGAKNPQVTVTAYDDGKKVGQASGAGDYPLSLKIRDPHLWTPDDPHLYDFTVVLKDRGKRADTVSSYAGLRTIATQKGADGKQHIVLNGKPVFLNATLDQGYWPDGIYTAPTDEALAFDLQAHKKLGFNAVRKHIKVEPDRWYYHADKLGLLVWQDMPSLNDGEPPRAVQDAYKSELRQIIAQHRGDTSIIGWVPFNEGWGEWSSEGTGEVADMVKAMDPTRLVDAHSGVNCCNSHGDSGKGDVIDWHTYTGPASPSPTADRAAIDGEHGGFGLVVPGHVWPGQPGAYQMAKSKEELTDLYVANQRKLLEYSEKCGLSGGIYTQITDVEDEVNGLYTYDRKQLKMRANPVRRINEALSASGNLGVPPTSYPPGTPGLGGTHAYAADEASGTTVADGVGSADLTTSGGVGRTAGVEGNALSFDGTGAAESAKPVVDTTKNFSVSAWVKLDATGGGFQTAVSQDGDQASAFFLQYDGGANKFAFSTKSGRAYADTTAKAGQWYHLVGVRDAAAQTYTLYVDGEKQGSFGQCLGDESTGPLAVGRAKYDGNPVDRLKGAVDQVTVFDRALSDSEVGQVK</sequence>
<feature type="compositionally biased region" description="Low complexity" evidence="6">
    <location>
        <begin position="32"/>
        <end position="50"/>
    </location>
</feature>
<dbReference type="Gene3D" id="3.20.20.80">
    <property type="entry name" value="Glycosidases"/>
    <property type="match status" value="1"/>
</dbReference>
<dbReference type="RefSeq" id="WP_188780202.1">
    <property type="nucleotide sequence ID" value="NZ_BMKQ01000001.1"/>
</dbReference>
<dbReference type="EMBL" id="BMKQ01000001">
    <property type="protein sequence ID" value="GGF51220.1"/>
    <property type="molecule type" value="Genomic_DNA"/>
</dbReference>
<comment type="caution">
    <text evidence="9">The sequence shown here is derived from an EMBL/GenBank/DDBJ whole genome shotgun (WGS) entry which is preliminary data.</text>
</comment>
<dbReference type="InterPro" id="IPR006104">
    <property type="entry name" value="Glyco_hydro_2_N"/>
</dbReference>
<dbReference type="InterPro" id="IPR051913">
    <property type="entry name" value="GH2_Domain-Containing"/>
</dbReference>
<keyword evidence="10" id="KW-1185">Reference proteome</keyword>
<evidence type="ECO:0000256" key="4">
    <source>
        <dbReference type="ARBA" id="ARBA00023157"/>
    </source>
</evidence>
<evidence type="ECO:0000256" key="6">
    <source>
        <dbReference type="SAM" id="MobiDB-lite"/>
    </source>
</evidence>
<reference evidence="9" key="1">
    <citation type="journal article" date="2014" name="Int. J. Syst. Evol. Microbiol.">
        <title>Complete genome sequence of Corynebacterium casei LMG S-19264T (=DSM 44701T), isolated from a smear-ripened cheese.</title>
        <authorList>
            <consortium name="US DOE Joint Genome Institute (JGI-PGF)"/>
            <person name="Walter F."/>
            <person name="Albersmeier A."/>
            <person name="Kalinowski J."/>
            <person name="Ruckert C."/>
        </authorList>
    </citation>
    <scope>NUCLEOTIDE SEQUENCE</scope>
    <source>
        <strain evidence="9">CGMCC 1.16067</strain>
    </source>
</reference>